<evidence type="ECO:0000256" key="2">
    <source>
        <dbReference type="ARBA" id="ARBA00022694"/>
    </source>
</evidence>
<keyword evidence="2 4" id="KW-0819">tRNA processing</keyword>
<dbReference type="InterPro" id="IPR042214">
    <property type="entry name" value="TruD_catalytic"/>
</dbReference>
<dbReference type="PANTHER" id="PTHR13326:SF21">
    <property type="entry name" value="PSEUDOURIDYLATE SYNTHASE PUS7L"/>
    <property type="match status" value="1"/>
</dbReference>
<feature type="domain" description="TRUD" evidence="5">
    <location>
        <begin position="182"/>
        <end position="407"/>
    </location>
</feature>
<dbReference type="Proteomes" id="UP000244066">
    <property type="component" value="Unassembled WGS sequence"/>
</dbReference>
<dbReference type="EMBL" id="NDWU01000003">
    <property type="protein sequence ID" value="PUA34142.1"/>
    <property type="molecule type" value="Genomic_DNA"/>
</dbReference>
<dbReference type="InterPro" id="IPR001656">
    <property type="entry name" value="PsdUridine_synth_TruD"/>
</dbReference>
<feature type="active site" description="Nucleophile" evidence="4">
    <location>
        <position position="102"/>
    </location>
</feature>
<evidence type="ECO:0000256" key="4">
    <source>
        <dbReference type="HAMAP-Rule" id="MF_01082"/>
    </source>
</evidence>
<dbReference type="Gene3D" id="3.30.2350.20">
    <property type="entry name" value="TruD, catalytic domain"/>
    <property type="match status" value="1"/>
</dbReference>
<keyword evidence="3 4" id="KW-0413">Isomerase</keyword>
<proteinExistence type="inferred from homology"/>
<sequence>MLNKLRPEDVERFIGIERYASRSEGVGGVIKESPDDFTVWEILRDGSDSRSMFEMVFSTEKRGGFSLCVLHKVDVDTISAVSIVSKLLGVKQKDIGICGIKDRRARSWQFITIPDNGRITSSDAIQLTERVWLRRVSVKDSKLSSAELYRNAFEIKISKLRLDGHSAAALVERTVEELKQKGIPNFFGHQRFGASRPITHVVGKLIIKGRLREAVEEFLMDWTWFEPKAVREARMRLAESWEPKRALEVLPRRLFYERAVADYIAKNPHDYVGALRRLPLRLRRLFVEAYSSYVFNRCLSRLLENNVELLLPSEGDLVVEYDARGVPSRKPFFLRPGAMPRALSVAQAGRLSVLLPTPGWRVRIPANEKGEVLERILEEEGVELEDFASRALPEAATAGGYRPVSIPSWEFRVSSIGDRHIWVNLSLPGGCYATSLLRELMKPASALCLEGYAGDVPSAA</sequence>
<evidence type="ECO:0000256" key="1">
    <source>
        <dbReference type="ARBA" id="ARBA00007953"/>
    </source>
</evidence>
<dbReference type="PIRSF" id="PIRSF037016">
    <property type="entry name" value="Pseudouridin_synth_euk_prd"/>
    <property type="match status" value="1"/>
</dbReference>
<dbReference type="EC" id="5.4.99.27" evidence="4"/>
<comment type="similarity">
    <text evidence="1 4">Belongs to the pseudouridine synthase TruD family.</text>
</comment>
<dbReference type="GO" id="GO:0003723">
    <property type="term" value="F:RNA binding"/>
    <property type="evidence" value="ECO:0007669"/>
    <property type="project" value="InterPro"/>
</dbReference>
<dbReference type="SUPFAM" id="SSF55120">
    <property type="entry name" value="Pseudouridine synthase"/>
    <property type="match status" value="1"/>
</dbReference>
<gene>
    <name evidence="4" type="primary">truD</name>
    <name evidence="6" type="ORF">B9J98_01830</name>
</gene>
<evidence type="ECO:0000313" key="7">
    <source>
        <dbReference type="Proteomes" id="UP000244066"/>
    </source>
</evidence>
<reference evidence="6 7" key="1">
    <citation type="submission" date="2017-04" db="EMBL/GenBank/DDBJ databases">
        <title>Draft Aigarchaeota genome from a New Zealand hot spring.</title>
        <authorList>
            <person name="Reysenbach A.-L."/>
            <person name="Donaho J.A."/>
            <person name="Gerhart J."/>
            <person name="Kelley J.F."/>
            <person name="Kouba K."/>
            <person name="Podar M."/>
            <person name="Stott M."/>
        </authorList>
    </citation>
    <scope>NUCLEOTIDE SEQUENCE [LARGE SCALE GENOMIC DNA]</scope>
    <source>
        <strain evidence="6">NZ13_MG1</strain>
    </source>
</reference>
<dbReference type="Gene3D" id="1.10.1510.30">
    <property type="match status" value="1"/>
</dbReference>
<dbReference type="PROSITE" id="PS01268">
    <property type="entry name" value="UPF0024"/>
    <property type="match status" value="1"/>
</dbReference>
<dbReference type="HAMAP" id="MF_01082">
    <property type="entry name" value="TruD"/>
    <property type="match status" value="1"/>
</dbReference>
<dbReference type="PROSITE" id="PS50984">
    <property type="entry name" value="TRUD"/>
    <property type="match status" value="1"/>
</dbReference>
<organism evidence="6 7">
    <name type="scientific">Candidatus Terraquivivens tikiterensis</name>
    <dbReference type="NCBI Taxonomy" id="1980982"/>
    <lineage>
        <taxon>Archaea</taxon>
        <taxon>Nitrososphaerota</taxon>
        <taxon>Candidatus Wolframiiraptoraceae</taxon>
        <taxon>Candidatus Terraquivivens</taxon>
    </lineage>
</organism>
<accession>A0A2R7YB81</accession>
<evidence type="ECO:0000313" key="6">
    <source>
        <dbReference type="EMBL" id="PUA34142.1"/>
    </source>
</evidence>
<dbReference type="InterPro" id="IPR020103">
    <property type="entry name" value="PsdUridine_synth_cat_dom_sf"/>
</dbReference>
<comment type="function">
    <text evidence="4">Could be responsible for synthesis of pseudouridine from uracil-13 in transfer RNAs.</text>
</comment>
<dbReference type="GO" id="GO:0160150">
    <property type="term" value="F:tRNA pseudouridine(13) synthase activity"/>
    <property type="evidence" value="ECO:0007669"/>
    <property type="project" value="UniProtKB-EC"/>
</dbReference>
<evidence type="ECO:0000256" key="3">
    <source>
        <dbReference type="ARBA" id="ARBA00023235"/>
    </source>
</evidence>
<dbReference type="InterPro" id="IPR020119">
    <property type="entry name" value="PsdUridine_synth_TruD_CS"/>
</dbReference>
<dbReference type="Gene3D" id="3.30.70.3160">
    <property type="match status" value="1"/>
</dbReference>
<name>A0A2R7YB81_9ARCH</name>
<dbReference type="Pfam" id="PF01142">
    <property type="entry name" value="TruD"/>
    <property type="match status" value="1"/>
</dbReference>
<evidence type="ECO:0000259" key="5">
    <source>
        <dbReference type="PROSITE" id="PS50984"/>
    </source>
</evidence>
<protein>
    <recommendedName>
        <fullName evidence="4">Probable tRNA pseudouridine synthase D</fullName>
        <ecNumber evidence="4">5.4.99.27</ecNumber>
    </recommendedName>
    <alternativeName>
        <fullName evidence="4">tRNA pseudouridine(13) synthase</fullName>
    </alternativeName>
    <alternativeName>
        <fullName evidence="4">tRNA pseudouridylate synthase D</fullName>
    </alternativeName>
    <alternativeName>
        <fullName evidence="4">tRNA-uridine isomerase D</fullName>
    </alternativeName>
</protein>
<dbReference type="GO" id="GO:0031119">
    <property type="term" value="P:tRNA pseudouridine synthesis"/>
    <property type="evidence" value="ECO:0007669"/>
    <property type="project" value="UniProtKB-UniRule"/>
</dbReference>
<dbReference type="InterPro" id="IPR011760">
    <property type="entry name" value="PsdUridine_synth_TruD_insert"/>
</dbReference>
<comment type="catalytic activity">
    <reaction evidence="4">
        <text>uridine(13) in tRNA = pseudouridine(13) in tRNA</text>
        <dbReference type="Rhea" id="RHEA:42540"/>
        <dbReference type="Rhea" id="RHEA-COMP:10105"/>
        <dbReference type="Rhea" id="RHEA-COMP:10106"/>
        <dbReference type="ChEBI" id="CHEBI:65314"/>
        <dbReference type="ChEBI" id="CHEBI:65315"/>
        <dbReference type="EC" id="5.4.99.27"/>
    </reaction>
</comment>
<dbReference type="AlphaFoldDB" id="A0A2R7YB81"/>
<dbReference type="NCBIfam" id="TIGR00094">
    <property type="entry name" value="tRNA_TruD_broad"/>
    <property type="match status" value="1"/>
</dbReference>
<comment type="caution">
    <text evidence="6">The sequence shown here is derived from an EMBL/GenBank/DDBJ whole genome shotgun (WGS) entry which is preliminary data.</text>
</comment>
<dbReference type="PANTHER" id="PTHR13326">
    <property type="entry name" value="TRNA PSEUDOURIDINE SYNTHASE D"/>
    <property type="match status" value="1"/>
</dbReference>